<gene>
    <name evidence="2" type="ORF">AVDCRST_MAG54-2415</name>
</gene>
<feature type="region of interest" description="Disordered" evidence="1">
    <location>
        <begin position="1"/>
        <end position="81"/>
    </location>
</feature>
<evidence type="ECO:0000256" key="1">
    <source>
        <dbReference type="SAM" id="MobiDB-lite"/>
    </source>
</evidence>
<accession>A0A6J4IU39</accession>
<dbReference type="AlphaFoldDB" id="A0A6J4IU39"/>
<sequence>SPGGSTGAGTEDPAGPVVTTGGSAASTGLGAPSPGVPGTAAARARASTVAGSGSPPAPATPQRSTPNTARATASARDRRRQ</sequence>
<reference evidence="2" key="1">
    <citation type="submission" date="2020-02" db="EMBL/GenBank/DDBJ databases">
        <authorList>
            <person name="Meier V. D."/>
        </authorList>
    </citation>
    <scope>NUCLEOTIDE SEQUENCE</scope>
    <source>
        <strain evidence="2">AVDCRST_MAG54</strain>
    </source>
</reference>
<proteinExistence type="predicted"/>
<protein>
    <submittedName>
        <fullName evidence="2">Uncharacterized protein</fullName>
    </submittedName>
</protein>
<feature type="compositionally biased region" description="Low complexity" evidence="1">
    <location>
        <begin position="19"/>
        <end position="54"/>
    </location>
</feature>
<name>A0A6J4IU39_9PSEU</name>
<feature type="non-terminal residue" evidence="2">
    <location>
        <position position="1"/>
    </location>
</feature>
<evidence type="ECO:0000313" key="2">
    <source>
        <dbReference type="EMBL" id="CAA9259584.1"/>
    </source>
</evidence>
<dbReference type="EMBL" id="CADCTH010000310">
    <property type="protein sequence ID" value="CAA9259584.1"/>
    <property type="molecule type" value="Genomic_DNA"/>
</dbReference>
<organism evidence="2">
    <name type="scientific">uncultured Actinomycetospora sp</name>
    <dbReference type="NCBI Taxonomy" id="1135996"/>
    <lineage>
        <taxon>Bacteria</taxon>
        <taxon>Bacillati</taxon>
        <taxon>Actinomycetota</taxon>
        <taxon>Actinomycetes</taxon>
        <taxon>Pseudonocardiales</taxon>
        <taxon>Pseudonocardiaceae</taxon>
        <taxon>Actinomycetospora</taxon>
        <taxon>environmental samples</taxon>
    </lineage>
</organism>